<organism evidence="2 3">
    <name type="scientific">Silicimonas algicola</name>
    <dbReference type="NCBI Taxonomy" id="1826607"/>
    <lineage>
        <taxon>Bacteria</taxon>
        <taxon>Pseudomonadati</taxon>
        <taxon>Pseudomonadota</taxon>
        <taxon>Alphaproteobacteria</taxon>
        <taxon>Rhodobacterales</taxon>
        <taxon>Paracoccaceae</taxon>
    </lineage>
</organism>
<dbReference type="Gene3D" id="3.30.1460.30">
    <property type="entry name" value="YgaC/TfoX-N like chaperone"/>
    <property type="match status" value="1"/>
</dbReference>
<comment type="caution">
    <text evidence="2">The sequence shown here is derived from an EMBL/GenBank/DDBJ whole genome shotgun (WGS) entry which is preliminary data.</text>
</comment>
<dbReference type="Pfam" id="PF04993">
    <property type="entry name" value="TfoX_N"/>
    <property type="match status" value="1"/>
</dbReference>
<dbReference type="Proteomes" id="UP000245390">
    <property type="component" value="Unassembled WGS sequence"/>
</dbReference>
<dbReference type="OrthoDB" id="1524907at2"/>
<dbReference type="InterPro" id="IPR047525">
    <property type="entry name" value="TfoX-like"/>
</dbReference>
<dbReference type="EMBL" id="QGGV01000006">
    <property type="protein sequence ID" value="PWK55719.1"/>
    <property type="molecule type" value="Genomic_DNA"/>
</dbReference>
<protein>
    <submittedName>
        <fullName evidence="2">DNA transformation protein</fullName>
    </submittedName>
</protein>
<sequence length="108" mass="11911">MAVSDAQIENVRELFDGVGPITTRKMFGGLGIYQEGRIFAVVMSDGTLRLKGAGDMVAVLDAAGWERWTYTRDGSDTLRSMPYWSLPEALLDDPEEASAWARRALEAL</sequence>
<dbReference type="PANTHER" id="PTHR36121:SF1">
    <property type="entry name" value="PROTEIN SXY"/>
    <property type="match status" value="1"/>
</dbReference>
<proteinExistence type="predicted"/>
<dbReference type="InterPro" id="IPR007076">
    <property type="entry name" value="TfoX_N"/>
</dbReference>
<reference evidence="2 3" key="1">
    <citation type="submission" date="2018-05" db="EMBL/GenBank/DDBJ databases">
        <title>Genomic Encyclopedia of Type Strains, Phase IV (KMG-IV): sequencing the most valuable type-strain genomes for metagenomic binning, comparative biology and taxonomic classification.</title>
        <authorList>
            <person name="Goeker M."/>
        </authorList>
    </citation>
    <scope>NUCLEOTIDE SEQUENCE [LARGE SCALE GENOMIC DNA]</scope>
    <source>
        <strain evidence="2 3">DSM 103371</strain>
    </source>
</reference>
<name>A0A316G4A4_9RHOB</name>
<evidence type="ECO:0000259" key="1">
    <source>
        <dbReference type="Pfam" id="PF04993"/>
    </source>
</evidence>
<dbReference type="RefSeq" id="WP_109759796.1">
    <property type="nucleotide sequence ID" value="NZ_CP034588.1"/>
</dbReference>
<dbReference type="KEGG" id="salo:EF888_16355"/>
<gene>
    <name evidence="2" type="ORF">C8D95_106115</name>
</gene>
<feature type="domain" description="TfoX N-terminal" evidence="1">
    <location>
        <begin position="13"/>
        <end position="107"/>
    </location>
</feature>
<dbReference type="PANTHER" id="PTHR36121">
    <property type="entry name" value="PROTEIN SXY"/>
    <property type="match status" value="1"/>
</dbReference>
<keyword evidence="3" id="KW-1185">Reference proteome</keyword>
<dbReference type="SUPFAM" id="SSF159894">
    <property type="entry name" value="YgaC/TfoX-N like"/>
    <property type="match status" value="1"/>
</dbReference>
<evidence type="ECO:0000313" key="3">
    <source>
        <dbReference type="Proteomes" id="UP000245390"/>
    </source>
</evidence>
<dbReference type="AlphaFoldDB" id="A0A316G4A4"/>
<accession>A0A316G4A4</accession>
<evidence type="ECO:0000313" key="2">
    <source>
        <dbReference type="EMBL" id="PWK55719.1"/>
    </source>
</evidence>